<dbReference type="InterPro" id="IPR000257">
    <property type="entry name" value="Uroporphyrinogen_deCOase"/>
</dbReference>
<evidence type="ECO:0000259" key="1">
    <source>
        <dbReference type="Pfam" id="PF01208"/>
    </source>
</evidence>
<gene>
    <name evidence="2" type="ORF">S01H4_40910</name>
</gene>
<evidence type="ECO:0000313" key="2">
    <source>
        <dbReference type="EMBL" id="GAG95108.1"/>
    </source>
</evidence>
<feature type="non-terminal residue" evidence="2">
    <location>
        <position position="144"/>
    </location>
</feature>
<organism evidence="2">
    <name type="scientific">marine sediment metagenome</name>
    <dbReference type="NCBI Taxonomy" id="412755"/>
    <lineage>
        <taxon>unclassified sequences</taxon>
        <taxon>metagenomes</taxon>
        <taxon>ecological metagenomes</taxon>
    </lineage>
</organism>
<name>X1CFR9_9ZZZZ</name>
<feature type="domain" description="Uroporphyrinogen decarboxylase (URO-D)" evidence="1">
    <location>
        <begin position="59"/>
        <end position="143"/>
    </location>
</feature>
<dbReference type="AlphaFoldDB" id="X1CFR9"/>
<reference evidence="2" key="1">
    <citation type="journal article" date="2014" name="Front. Microbiol.">
        <title>High frequency of phylogenetically diverse reductive dehalogenase-homologous genes in deep subseafloor sedimentary metagenomes.</title>
        <authorList>
            <person name="Kawai M."/>
            <person name="Futagami T."/>
            <person name="Toyoda A."/>
            <person name="Takaki Y."/>
            <person name="Nishi S."/>
            <person name="Hori S."/>
            <person name="Arai W."/>
            <person name="Tsubouchi T."/>
            <person name="Morono Y."/>
            <person name="Uchiyama I."/>
            <person name="Ito T."/>
            <person name="Fujiyama A."/>
            <person name="Inagaki F."/>
            <person name="Takami H."/>
        </authorList>
    </citation>
    <scope>NUCLEOTIDE SEQUENCE</scope>
    <source>
        <strain evidence="2">Expedition CK06-06</strain>
    </source>
</reference>
<dbReference type="Pfam" id="PF01208">
    <property type="entry name" value="URO-D"/>
    <property type="match status" value="1"/>
</dbReference>
<comment type="caution">
    <text evidence="2">The sequence shown here is derived from an EMBL/GenBank/DDBJ whole genome shotgun (WGS) entry which is preliminary data.</text>
</comment>
<dbReference type="GO" id="GO:0006779">
    <property type="term" value="P:porphyrin-containing compound biosynthetic process"/>
    <property type="evidence" value="ECO:0007669"/>
    <property type="project" value="InterPro"/>
</dbReference>
<sequence length="144" mass="16137">MLFPTMLGTATNGCFRTLVEIKKTTKGMAQVNMSIEIERDMPPSTKASHIVIGAQSNDHSAHLSGVSSNRFFTDAPTFARIQLLVTEYYRLDLLSNFWDVYNIEAEALGQKVVYQQSGIPDIDRTRLLINTPSDLDRISPPDPY</sequence>
<dbReference type="InterPro" id="IPR038071">
    <property type="entry name" value="UROD/MetE-like_sf"/>
</dbReference>
<protein>
    <recommendedName>
        <fullName evidence="1">Uroporphyrinogen decarboxylase (URO-D) domain-containing protein</fullName>
    </recommendedName>
</protein>
<dbReference type="Gene3D" id="3.20.20.210">
    <property type="match status" value="1"/>
</dbReference>
<dbReference type="EMBL" id="BART01022337">
    <property type="protein sequence ID" value="GAG95108.1"/>
    <property type="molecule type" value="Genomic_DNA"/>
</dbReference>
<proteinExistence type="predicted"/>
<dbReference type="GO" id="GO:0004853">
    <property type="term" value="F:uroporphyrinogen decarboxylase activity"/>
    <property type="evidence" value="ECO:0007669"/>
    <property type="project" value="InterPro"/>
</dbReference>
<accession>X1CFR9</accession>